<dbReference type="Proteomes" id="UP001054945">
    <property type="component" value="Unassembled WGS sequence"/>
</dbReference>
<gene>
    <name evidence="1" type="ORF">CEXT_155941</name>
</gene>
<name>A0AAV4QDG4_CAEEX</name>
<accession>A0AAV4QDG4</accession>
<protein>
    <submittedName>
        <fullName evidence="1">Uncharacterized protein</fullName>
    </submittedName>
</protein>
<dbReference type="AlphaFoldDB" id="A0AAV4QDG4"/>
<dbReference type="EMBL" id="BPLR01005923">
    <property type="protein sequence ID" value="GIY06080.1"/>
    <property type="molecule type" value="Genomic_DNA"/>
</dbReference>
<evidence type="ECO:0000313" key="2">
    <source>
        <dbReference type="Proteomes" id="UP001054945"/>
    </source>
</evidence>
<comment type="caution">
    <text evidence="1">The sequence shown here is derived from an EMBL/GenBank/DDBJ whole genome shotgun (WGS) entry which is preliminary data.</text>
</comment>
<reference evidence="1 2" key="1">
    <citation type="submission" date="2021-06" db="EMBL/GenBank/DDBJ databases">
        <title>Caerostris extrusa draft genome.</title>
        <authorList>
            <person name="Kono N."/>
            <person name="Arakawa K."/>
        </authorList>
    </citation>
    <scope>NUCLEOTIDE SEQUENCE [LARGE SCALE GENOMIC DNA]</scope>
</reference>
<evidence type="ECO:0000313" key="1">
    <source>
        <dbReference type="EMBL" id="GIY06080.1"/>
    </source>
</evidence>
<proteinExistence type="predicted"/>
<keyword evidence="2" id="KW-1185">Reference proteome</keyword>
<sequence length="133" mass="14718">MAHTMGGDDFEDFAEADNAKLMTDNELEENDLVDMVNETNNRDGSLMKRSLNQLSSQQKLLVKDLDYGENWNVATASVEQERTKVSGGLLKSNSRHSVGKCRSSSAAFVLLTGGKMNAVIKSRHRTDPANVWK</sequence>
<organism evidence="1 2">
    <name type="scientific">Caerostris extrusa</name>
    <name type="common">Bark spider</name>
    <name type="synonym">Caerostris bankana</name>
    <dbReference type="NCBI Taxonomy" id="172846"/>
    <lineage>
        <taxon>Eukaryota</taxon>
        <taxon>Metazoa</taxon>
        <taxon>Ecdysozoa</taxon>
        <taxon>Arthropoda</taxon>
        <taxon>Chelicerata</taxon>
        <taxon>Arachnida</taxon>
        <taxon>Araneae</taxon>
        <taxon>Araneomorphae</taxon>
        <taxon>Entelegynae</taxon>
        <taxon>Araneoidea</taxon>
        <taxon>Araneidae</taxon>
        <taxon>Caerostris</taxon>
    </lineage>
</organism>